<dbReference type="EMBL" id="CADIKF010000028">
    <property type="protein sequence ID" value="CAB3761379.1"/>
    <property type="molecule type" value="Genomic_DNA"/>
</dbReference>
<gene>
    <name evidence="5" type="primary">degA_1</name>
    <name evidence="5" type="ORF">LMG29739_03621</name>
</gene>
<keyword evidence="6" id="KW-1185">Reference proteome</keyword>
<dbReference type="InterPro" id="IPR000843">
    <property type="entry name" value="HTH_LacI"/>
</dbReference>
<accession>A0A6J5E4G9</accession>
<dbReference type="PROSITE" id="PS50932">
    <property type="entry name" value="HTH_LACI_2"/>
    <property type="match status" value="1"/>
</dbReference>
<dbReference type="AlphaFoldDB" id="A0A6J5E4G9"/>
<dbReference type="Pfam" id="PF13377">
    <property type="entry name" value="Peripla_BP_3"/>
    <property type="match status" value="1"/>
</dbReference>
<reference evidence="5 6" key="1">
    <citation type="submission" date="2020-04" db="EMBL/GenBank/DDBJ databases">
        <authorList>
            <person name="De Canck E."/>
        </authorList>
    </citation>
    <scope>NUCLEOTIDE SEQUENCE [LARGE SCALE GENOMIC DNA]</scope>
    <source>
        <strain evidence="5 6">LMG 29739</strain>
    </source>
</reference>
<protein>
    <submittedName>
        <fullName evidence="5">HTH-type transcriptional regulator DegA</fullName>
    </submittedName>
</protein>
<evidence type="ECO:0000313" key="5">
    <source>
        <dbReference type="EMBL" id="CAB3761379.1"/>
    </source>
</evidence>
<feature type="domain" description="HTH lacI-type" evidence="4">
    <location>
        <begin position="5"/>
        <end position="59"/>
    </location>
</feature>
<dbReference type="SUPFAM" id="SSF53822">
    <property type="entry name" value="Periplasmic binding protein-like I"/>
    <property type="match status" value="1"/>
</dbReference>
<sequence length="345" mass="36449">MLPMVTLAEVARHAQVTAATVSNVLRNPQKVRPATVDRVMAAVRELGYRPNLTARALAEGRTSTLALMLSNISNPFYPEFVLEAEAAARRHGYFLLVCNTDDNPSIARAYLDRIAGTLAAGVIVMNTDVSADELAGIAARGSTLALCMWEGARTSRALPCVTVDYAHAGSLAAEHLAGLGHRRIGALLGEGSGGPQSLRLKGFVDTLAARGIDTEALPAASCRDSIEGGYEAARTLLAAHPRLTALFATNDLMALGAIQAAADCGRHVPHDLSVIGLTNIHLAHQFRPALTTVSFPTASIASIAVALTIDRIEGRKAKRDAYKVPLPELVIRDSTAPAVRTARRG</sequence>
<evidence type="ECO:0000313" key="6">
    <source>
        <dbReference type="Proteomes" id="UP000494329"/>
    </source>
</evidence>
<dbReference type="Gene3D" id="3.40.50.2300">
    <property type="match status" value="2"/>
</dbReference>
<dbReference type="SUPFAM" id="SSF47413">
    <property type="entry name" value="lambda repressor-like DNA-binding domains"/>
    <property type="match status" value="1"/>
</dbReference>
<keyword evidence="3" id="KW-0804">Transcription</keyword>
<dbReference type="GO" id="GO:0000976">
    <property type="term" value="F:transcription cis-regulatory region binding"/>
    <property type="evidence" value="ECO:0007669"/>
    <property type="project" value="TreeGrafter"/>
</dbReference>
<dbReference type="PANTHER" id="PTHR30146">
    <property type="entry name" value="LACI-RELATED TRANSCRIPTIONAL REPRESSOR"/>
    <property type="match status" value="1"/>
</dbReference>
<name>A0A6J5E4G9_9BURK</name>
<dbReference type="CDD" id="cd01392">
    <property type="entry name" value="HTH_LacI"/>
    <property type="match status" value="1"/>
</dbReference>
<dbReference type="InterPro" id="IPR010982">
    <property type="entry name" value="Lambda_DNA-bd_dom_sf"/>
</dbReference>
<dbReference type="GO" id="GO:0003700">
    <property type="term" value="F:DNA-binding transcription factor activity"/>
    <property type="evidence" value="ECO:0007669"/>
    <property type="project" value="TreeGrafter"/>
</dbReference>
<dbReference type="InterPro" id="IPR028082">
    <property type="entry name" value="Peripla_BP_I"/>
</dbReference>
<evidence type="ECO:0000256" key="2">
    <source>
        <dbReference type="ARBA" id="ARBA00023125"/>
    </source>
</evidence>
<evidence type="ECO:0000256" key="1">
    <source>
        <dbReference type="ARBA" id="ARBA00023015"/>
    </source>
</evidence>
<proteinExistence type="predicted"/>
<dbReference type="PROSITE" id="PS00356">
    <property type="entry name" value="HTH_LACI_1"/>
    <property type="match status" value="1"/>
</dbReference>
<dbReference type="InterPro" id="IPR046335">
    <property type="entry name" value="LacI/GalR-like_sensor"/>
</dbReference>
<evidence type="ECO:0000256" key="3">
    <source>
        <dbReference type="ARBA" id="ARBA00023163"/>
    </source>
</evidence>
<keyword evidence="2" id="KW-0238">DNA-binding</keyword>
<dbReference type="SMART" id="SM00354">
    <property type="entry name" value="HTH_LACI"/>
    <property type="match status" value="1"/>
</dbReference>
<keyword evidence="1" id="KW-0805">Transcription regulation</keyword>
<evidence type="ECO:0000259" key="4">
    <source>
        <dbReference type="PROSITE" id="PS50932"/>
    </source>
</evidence>
<dbReference type="CDD" id="cd06267">
    <property type="entry name" value="PBP1_LacI_sugar_binding-like"/>
    <property type="match status" value="1"/>
</dbReference>
<dbReference type="PANTHER" id="PTHR30146:SF138">
    <property type="entry name" value="TRANSCRIPTIONAL REGULATORY PROTEIN"/>
    <property type="match status" value="1"/>
</dbReference>
<dbReference type="Gene3D" id="1.10.260.40">
    <property type="entry name" value="lambda repressor-like DNA-binding domains"/>
    <property type="match status" value="1"/>
</dbReference>
<organism evidence="5 6">
    <name type="scientific">Paraburkholderia solisilvae</name>
    <dbReference type="NCBI Taxonomy" id="624376"/>
    <lineage>
        <taxon>Bacteria</taxon>
        <taxon>Pseudomonadati</taxon>
        <taxon>Pseudomonadota</taxon>
        <taxon>Betaproteobacteria</taxon>
        <taxon>Burkholderiales</taxon>
        <taxon>Burkholderiaceae</taxon>
        <taxon>Paraburkholderia</taxon>
    </lineage>
</organism>
<dbReference type="Pfam" id="PF00356">
    <property type="entry name" value="LacI"/>
    <property type="match status" value="1"/>
</dbReference>
<dbReference type="Proteomes" id="UP000494329">
    <property type="component" value="Unassembled WGS sequence"/>
</dbReference>